<dbReference type="InterPro" id="IPR051198">
    <property type="entry name" value="BchE-like"/>
</dbReference>
<dbReference type="InterPro" id="IPR034466">
    <property type="entry name" value="Methyltransferase_Class_B"/>
</dbReference>
<evidence type="ECO:0000259" key="8">
    <source>
        <dbReference type="PROSITE" id="PS51332"/>
    </source>
</evidence>
<dbReference type="SUPFAM" id="SSF102114">
    <property type="entry name" value="Radical SAM enzymes"/>
    <property type="match status" value="1"/>
</dbReference>
<dbReference type="SFLD" id="SFLDS00029">
    <property type="entry name" value="Radical_SAM"/>
    <property type="match status" value="1"/>
</dbReference>
<dbReference type="SFLD" id="SFLDG01123">
    <property type="entry name" value="methyltransferase_(Class_B)"/>
    <property type="match status" value="1"/>
</dbReference>
<evidence type="ECO:0000313" key="11">
    <source>
        <dbReference type="Proteomes" id="UP000076481"/>
    </source>
</evidence>
<dbReference type="Gene3D" id="3.80.30.20">
    <property type="entry name" value="tm_1862 like domain"/>
    <property type="match status" value="1"/>
</dbReference>
<dbReference type="AlphaFoldDB" id="A0A165LGF2"/>
<dbReference type="GO" id="GO:0046872">
    <property type="term" value="F:metal ion binding"/>
    <property type="evidence" value="ECO:0007669"/>
    <property type="project" value="UniProtKB-KW"/>
</dbReference>
<dbReference type="GO" id="GO:0005829">
    <property type="term" value="C:cytosol"/>
    <property type="evidence" value="ECO:0007669"/>
    <property type="project" value="TreeGrafter"/>
</dbReference>
<keyword evidence="7" id="KW-0411">Iron-sulfur</keyword>
<evidence type="ECO:0000259" key="9">
    <source>
        <dbReference type="PROSITE" id="PS51918"/>
    </source>
</evidence>
<keyword evidence="5" id="KW-0479">Metal-binding</keyword>
<dbReference type="GO" id="GO:0003824">
    <property type="term" value="F:catalytic activity"/>
    <property type="evidence" value="ECO:0007669"/>
    <property type="project" value="InterPro"/>
</dbReference>
<evidence type="ECO:0000256" key="7">
    <source>
        <dbReference type="ARBA" id="ARBA00023014"/>
    </source>
</evidence>
<reference evidence="10 11" key="1">
    <citation type="submission" date="2016-03" db="EMBL/GenBank/DDBJ databases">
        <title>Speciation and ecological success in dimly lit waters: horizontal gene transfer in a green sulfur bacteria bloom unveiled by metagenomic assembly.</title>
        <authorList>
            <person name="Llorens-Mares T."/>
            <person name="Liu Z."/>
            <person name="Allen L.Z."/>
            <person name="Rusch D.B."/>
            <person name="Craig M.T."/>
            <person name="Dupont C.L."/>
            <person name="Bryant D.A."/>
            <person name="Casamayor E.O."/>
        </authorList>
    </citation>
    <scope>NUCLEOTIDE SEQUENCE [LARGE SCALE GENOMIC DNA]</scope>
    <source>
        <strain evidence="10">CIII</strain>
    </source>
</reference>
<dbReference type="Proteomes" id="UP000076481">
    <property type="component" value="Unassembled WGS sequence"/>
</dbReference>
<feature type="domain" description="Radical SAM core" evidence="9">
    <location>
        <begin position="185"/>
        <end position="414"/>
    </location>
</feature>
<keyword evidence="3" id="KW-0808">Transferase</keyword>
<comment type="cofactor">
    <cofactor evidence="1">
        <name>[4Fe-4S] cluster</name>
        <dbReference type="ChEBI" id="CHEBI:49883"/>
    </cofactor>
</comment>
<evidence type="ECO:0000313" key="10">
    <source>
        <dbReference type="EMBL" id="KZK74005.1"/>
    </source>
</evidence>
<dbReference type="InterPro" id="IPR058240">
    <property type="entry name" value="rSAM_sf"/>
</dbReference>
<dbReference type="PANTHER" id="PTHR43409:SF7">
    <property type="entry name" value="BLL1977 PROTEIN"/>
    <property type="match status" value="1"/>
</dbReference>
<dbReference type="GO" id="GO:0051539">
    <property type="term" value="F:4 iron, 4 sulfur cluster binding"/>
    <property type="evidence" value="ECO:0007669"/>
    <property type="project" value="UniProtKB-KW"/>
</dbReference>
<name>A0A165LGF2_PELLU</name>
<dbReference type="GO" id="GO:0031419">
    <property type="term" value="F:cobalamin binding"/>
    <property type="evidence" value="ECO:0007669"/>
    <property type="project" value="InterPro"/>
</dbReference>
<evidence type="ECO:0000256" key="4">
    <source>
        <dbReference type="ARBA" id="ARBA00022691"/>
    </source>
</evidence>
<gene>
    <name evidence="10" type="ORF">A3K90_07240</name>
</gene>
<evidence type="ECO:0000256" key="3">
    <source>
        <dbReference type="ARBA" id="ARBA00022679"/>
    </source>
</evidence>
<dbReference type="InterPro" id="IPR006638">
    <property type="entry name" value="Elp3/MiaA/NifB-like_rSAM"/>
</dbReference>
<sequence>MPDADKSVLLVFIQADSGVDGASLLGEASHSTDLFSSLKDTLFSGIIRRAQFAIPPLSLMILGSVKVDGVRQEYCDLRFERFPADRHWDLVGISVQTGAVRPAFELAAALRHRGVKVVLGGPYVTLFAERCREHADVLVCGEADDLWREVLLDLRKDALRAEYRQETPPDLSLSRPVSKSILDIKSYFTTNVVQTTRGCPYSCDFCTVHVMNGHRLRHRPVKDVQREVEGFLKEDRRIFFFLDDTINADERYARELFKGLIPLGIRWVGQSTTALGENPALLEVFARSGCGALLVGIESIGDGSNHAHHKFHNPASRQVASIKAIREAGICVYGSFIYGLDGDTLDMPRRIEEFIEETGVDVPGINLLRPIPGTDLFTRLAGERRLLHDPVNHDAFRFSWGQEMLYRPKAVPIESFIPSYAGLTKRVFTVANALKRAAAAPTLRASVLSFNLLYVHLYGLSRRDLYRQLATLAGSGEG</sequence>
<dbReference type="PANTHER" id="PTHR43409">
    <property type="entry name" value="ANAEROBIC MAGNESIUM-PROTOPORPHYRIN IX MONOMETHYL ESTER CYCLASE-RELATED"/>
    <property type="match status" value="1"/>
</dbReference>
<dbReference type="SMART" id="SM00729">
    <property type="entry name" value="Elp3"/>
    <property type="match status" value="1"/>
</dbReference>
<proteinExistence type="predicted"/>
<dbReference type="PROSITE" id="PS51332">
    <property type="entry name" value="B12_BINDING"/>
    <property type="match status" value="1"/>
</dbReference>
<evidence type="ECO:0000256" key="1">
    <source>
        <dbReference type="ARBA" id="ARBA00001966"/>
    </source>
</evidence>
<accession>A0A165LGF2</accession>
<dbReference type="EMBL" id="LVWG01000032">
    <property type="protein sequence ID" value="KZK74005.1"/>
    <property type="molecule type" value="Genomic_DNA"/>
</dbReference>
<dbReference type="InterPro" id="IPR023404">
    <property type="entry name" value="rSAM_horseshoe"/>
</dbReference>
<keyword evidence="4" id="KW-0949">S-adenosyl-L-methionine</keyword>
<dbReference type="InterPro" id="IPR007197">
    <property type="entry name" value="rSAM"/>
</dbReference>
<evidence type="ECO:0000256" key="2">
    <source>
        <dbReference type="ARBA" id="ARBA00022603"/>
    </source>
</evidence>
<keyword evidence="2" id="KW-0489">Methyltransferase</keyword>
<dbReference type="RefSeq" id="WP_303681821.1">
    <property type="nucleotide sequence ID" value="NZ_LVWG01000032.1"/>
</dbReference>
<evidence type="ECO:0000256" key="6">
    <source>
        <dbReference type="ARBA" id="ARBA00023004"/>
    </source>
</evidence>
<feature type="domain" description="B12-binding" evidence="8">
    <location>
        <begin position="22"/>
        <end position="161"/>
    </location>
</feature>
<dbReference type="Pfam" id="PF04055">
    <property type="entry name" value="Radical_SAM"/>
    <property type="match status" value="1"/>
</dbReference>
<comment type="caution">
    <text evidence="10">The sequence shown here is derived from an EMBL/GenBank/DDBJ whole genome shotgun (WGS) entry which is preliminary data.</text>
</comment>
<protein>
    <submittedName>
        <fullName evidence="10">B12-binding domain-containing radical SAM protein</fullName>
    </submittedName>
</protein>
<dbReference type="CDD" id="cd01335">
    <property type="entry name" value="Radical_SAM"/>
    <property type="match status" value="1"/>
</dbReference>
<keyword evidence="6" id="KW-0408">Iron</keyword>
<dbReference type="InterPro" id="IPR006158">
    <property type="entry name" value="Cobalamin-bd"/>
</dbReference>
<dbReference type="SFLD" id="SFLDG01082">
    <property type="entry name" value="B12-binding_domain_containing"/>
    <property type="match status" value="1"/>
</dbReference>
<evidence type="ECO:0000256" key="5">
    <source>
        <dbReference type="ARBA" id="ARBA00022723"/>
    </source>
</evidence>
<organism evidence="10 11">
    <name type="scientific">Pelodictyon luteolum</name>
    <dbReference type="NCBI Taxonomy" id="1100"/>
    <lineage>
        <taxon>Bacteria</taxon>
        <taxon>Pseudomonadati</taxon>
        <taxon>Chlorobiota</taxon>
        <taxon>Chlorobiia</taxon>
        <taxon>Chlorobiales</taxon>
        <taxon>Chlorobiaceae</taxon>
        <taxon>Chlorobium/Pelodictyon group</taxon>
        <taxon>Pelodictyon</taxon>
    </lineage>
</organism>
<dbReference type="Gene3D" id="3.40.50.280">
    <property type="entry name" value="Cobalamin-binding domain"/>
    <property type="match status" value="1"/>
</dbReference>
<dbReference type="PROSITE" id="PS51918">
    <property type="entry name" value="RADICAL_SAM"/>
    <property type="match status" value="1"/>
</dbReference>